<name>A0A6C0LSC1_9ZZZZ</name>
<dbReference type="AlphaFoldDB" id="A0A6C0LSC1"/>
<accession>A0A6C0LSC1</accession>
<sequence>MCRLIRISNIFDWIDKNAICQQKKNNLNCPINCNDCYNILKIYYEKVLLFLLTKNDIYFVFGKFEQKMYETNNNILDIIIFLEKYNYFLCDKHVLSHLVDVSKFTNLSISFISKLINIDNLRNEHGNSILEILFQILSNEKISHLMLFGFMPNNKCLYEYISRIDILINVKIHMLKTYLIEISNDIIEACLKNSHQDAKIMIEWLIIYYDLQIPEKFFAHSFFNFGAEFTKWMLNLNANIKIKNTEHFINPSRRNLYEIMDILSYIYNKQGSLEFNEDQLNLINIFNKTRDLNFLIFLHNKGCIIDLTFLCFLIEEQNNKMDNFNEIFLKNVINWILDNTNIQIPNININKWHIFHIREHYRFNGTLYDWMKKHPKMRTASKKMKKSSTMKLLDLRKTQLLTKYDNNLDFCELKIEK</sequence>
<evidence type="ECO:0000313" key="1">
    <source>
        <dbReference type="EMBL" id="QHU33323.1"/>
    </source>
</evidence>
<reference evidence="1" key="1">
    <citation type="journal article" date="2020" name="Nature">
        <title>Giant virus diversity and host interactions through global metagenomics.</title>
        <authorList>
            <person name="Schulz F."/>
            <person name="Roux S."/>
            <person name="Paez-Espino D."/>
            <person name="Jungbluth S."/>
            <person name="Walsh D.A."/>
            <person name="Denef V.J."/>
            <person name="McMahon K.D."/>
            <person name="Konstantinidis K.T."/>
            <person name="Eloe-Fadrosh E.A."/>
            <person name="Kyrpides N.C."/>
            <person name="Woyke T."/>
        </authorList>
    </citation>
    <scope>NUCLEOTIDE SEQUENCE</scope>
    <source>
        <strain evidence="1">GVMAG-S-1014582-52</strain>
    </source>
</reference>
<proteinExistence type="predicted"/>
<dbReference type="EMBL" id="MN740556">
    <property type="protein sequence ID" value="QHU33323.1"/>
    <property type="molecule type" value="Genomic_DNA"/>
</dbReference>
<protein>
    <submittedName>
        <fullName evidence="1">Uncharacterized protein</fullName>
    </submittedName>
</protein>
<organism evidence="1">
    <name type="scientific">viral metagenome</name>
    <dbReference type="NCBI Taxonomy" id="1070528"/>
    <lineage>
        <taxon>unclassified sequences</taxon>
        <taxon>metagenomes</taxon>
        <taxon>organismal metagenomes</taxon>
    </lineage>
</organism>